<accession>A0A3E1QCF0</accession>
<evidence type="ECO:0000256" key="1">
    <source>
        <dbReference type="SAM" id="Phobius"/>
    </source>
</evidence>
<dbReference type="RefSeq" id="WP_117158837.1">
    <property type="nucleotide sequence ID" value="NZ_QVID01000001.1"/>
</dbReference>
<evidence type="ECO:0000313" key="2">
    <source>
        <dbReference type="EMBL" id="RFN59776.1"/>
    </source>
</evidence>
<keyword evidence="1" id="KW-0472">Membrane</keyword>
<name>A0A3E1QCF0_9FLAO</name>
<dbReference type="OrthoDB" id="1247025at2"/>
<evidence type="ECO:0000313" key="3">
    <source>
        <dbReference type="Proteomes" id="UP000261082"/>
    </source>
</evidence>
<gene>
    <name evidence="2" type="ORF">DZ858_06915</name>
</gene>
<dbReference type="AlphaFoldDB" id="A0A3E1QCF0"/>
<dbReference type="EMBL" id="QVID01000001">
    <property type="protein sequence ID" value="RFN59776.1"/>
    <property type="molecule type" value="Genomic_DNA"/>
</dbReference>
<protein>
    <submittedName>
        <fullName evidence="2">Uncharacterized protein</fullName>
    </submittedName>
</protein>
<proteinExistence type="predicted"/>
<organism evidence="2 3">
    <name type="scientific">Marixanthomonas ophiurae</name>
    <dbReference type="NCBI Taxonomy" id="387659"/>
    <lineage>
        <taxon>Bacteria</taxon>
        <taxon>Pseudomonadati</taxon>
        <taxon>Bacteroidota</taxon>
        <taxon>Flavobacteriia</taxon>
        <taxon>Flavobacteriales</taxon>
        <taxon>Flavobacteriaceae</taxon>
        <taxon>Marixanthomonas</taxon>
    </lineage>
</organism>
<sequence length="261" mass="29725">MESNKFEENIREKLQEREIQPSNDAWEKLNARLGKPEKKKSYVLWYAVAASLVSILVIGAFFIKDDVTSASQNLVKTPTNKEKIDVEKQPEFIPQEINSEEIAAEENIKIEQKKKQQVPNKQLANQKTQLKQAVEVSSEKEEAIAKTETNLEEQSIPKGKVVDKTNGRFFENKVNEVVAQVKEIQSKNHEVTPEEINALLANAQRDIKTRQILNPETQKVDAAALLLDVELELERSFREKVFDALGDGFNKVRTAVVERNN</sequence>
<reference evidence="2 3" key="1">
    <citation type="journal article" date="2007" name="Int. J. Syst. Evol. Microbiol.">
        <title>Marixanthomonas ophiurae gen. nov., sp. nov., a marine bacterium of the family Flavobacteriaceae isolated from a deep-sea brittle star.</title>
        <authorList>
            <person name="Romanenko L.A."/>
            <person name="Uchino M."/>
            <person name="Frolova G.M."/>
            <person name="Mikhailov V.V."/>
        </authorList>
    </citation>
    <scope>NUCLEOTIDE SEQUENCE [LARGE SCALE GENOMIC DNA]</scope>
    <source>
        <strain evidence="2 3">KMM 3046</strain>
    </source>
</reference>
<keyword evidence="1" id="KW-0812">Transmembrane</keyword>
<dbReference type="Proteomes" id="UP000261082">
    <property type="component" value="Unassembled WGS sequence"/>
</dbReference>
<comment type="caution">
    <text evidence="2">The sequence shown here is derived from an EMBL/GenBank/DDBJ whole genome shotgun (WGS) entry which is preliminary data.</text>
</comment>
<keyword evidence="1" id="KW-1133">Transmembrane helix</keyword>
<feature type="transmembrane region" description="Helical" evidence="1">
    <location>
        <begin position="42"/>
        <end position="63"/>
    </location>
</feature>
<keyword evidence="3" id="KW-1185">Reference proteome</keyword>